<dbReference type="AlphaFoldDB" id="A0A9X7HJ45"/>
<comment type="caution">
    <text evidence="1">The sequence shown here is derived from an EMBL/GenBank/DDBJ whole genome shotgun (WGS) entry which is preliminary data.</text>
</comment>
<accession>A0A9X7HJ45</accession>
<organism evidence="1 2">
    <name type="scientific">Bacillus cereus</name>
    <dbReference type="NCBI Taxonomy" id="1396"/>
    <lineage>
        <taxon>Bacteria</taxon>
        <taxon>Bacillati</taxon>
        <taxon>Bacillota</taxon>
        <taxon>Bacilli</taxon>
        <taxon>Bacillales</taxon>
        <taxon>Bacillaceae</taxon>
        <taxon>Bacillus</taxon>
        <taxon>Bacillus cereus group</taxon>
    </lineage>
</organism>
<gene>
    <name evidence="1" type="ORF">COI69_33435</name>
</gene>
<dbReference type="EMBL" id="NUUR01000188">
    <property type="protein sequence ID" value="PHG70967.1"/>
    <property type="molecule type" value="Genomic_DNA"/>
</dbReference>
<reference evidence="1 2" key="1">
    <citation type="submission" date="2017-09" db="EMBL/GenBank/DDBJ databases">
        <title>Large-scale bioinformatics analysis of Bacillus genomes uncovers conserved roles of natural products in bacterial physiology.</title>
        <authorList>
            <consortium name="Agbiome Team Llc"/>
            <person name="Bleich R.M."/>
            <person name="Grubbs K.J."/>
            <person name="Santa Maria K.C."/>
            <person name="Allen S.E."/>
            <person name="Farag S."/>
            <person name="Shank E.A."/>
            <person name="Bowers A."/>
        </authorList>
    </citation>
    <scope>NUCLEOTIDE SEQUENCE [LARGE SCALE GENOMIC DNA]</scope>
    <source>
        <strain evidence="1 2">AFS029792</strain>
    </source>
</reference>
<dbReference type="Proteomes" id="UP000225135">
    <property type="component" value="Unassembled WGS sequence"/>
</dbReference>
<dbReference type="RefSeq" id="WP_016084055.1">
    <property type="nucleotide sequence ID" value="NZ_NUQH01000138.1"/>
</dbReference>
<proteinExistence type="predicted"/>
<sequence>MSAGGKVIIDAKHSKLLLKVIGNQKYNFFNLDDLDNYEDGIRKFNEMFKLCNYDEKRMAIGNNDLTLILSGDFEDEEFPKGHFIELDFRDAPTEKDMENISIDLGKDSIAKVTYKV</sequence>
<evidence type="ECO:0000313" key="1">
    <source>
        <dbReference type="EMBL" id="PHG70967.1"/>
    </source>
</evidence>
<evidence type="ECO:0000313" key="2">
    <source>
        <dbReference type="Proteomes" id="UP000225135"/>
    </source>
</evidence>
<name>A0A9X7HJ45_BACCE</name>
<protein>
    <submittedName>
        <fullName evidence="1">Uncharacterized protein</fullName>
    </submittedName>
</protein>